<evidence type="ECO:0000256" key="4">
    <source>
        <dbReference type="ARBA" id="ARBA00022741"/>
    </source>
</evidence>
<dbReference type="InterPro" id="IPR017441">
    <property type="entry name" value="Protein_kinase_ATP_BS"/>
</dbReference>
<dbReference type="Pfam" id="PF00069">
    <property type="entry name" value="Pkinase"/>
    <property type="match status" value="1"/>
</dbReference>
<feature type="domain" description="Cyclic nucleotide-binding" evidence="10">
    <location>
        <begin position="1"/>
        <end position="119"/>
    </location>
</feature>
<keyword evidence="7" id="KW-0142">cGMP-binding</keyword>
<keyword evidence="5 11" id="KW-0418">Kinase</keyword>
<dbReference type="InterPro" id="IPR014710">
    <property type="entry name" value="RmlC-like_jellyroll"/>
</dbReference>
<protein>
    <submittedName>
        <fullName evidence="11">Cgmp-dependent protein kinase 2</fullName>
    </submittedName>
</protein>
<evidence type="ECO:0000256" key="5">
    <source>
        <dbReference type="ARBA" id="ARBA00022777"/>
    </source>
</evidence>
<dbReference type="InterPro" id="IPR000595">
    <property type="entry name" value="cNMP-bd_dom"/>
</dbReference>
<dbReference type="GO" id="GO:0004691">
    <property type="term" value="F:cAMP-dependent protein kinase activity"/>
    <property type="evidence" value="ECO:0007669"/>
    <property type="project" value="TreeGrafter"/>
</dbReference>
<organism evidence="11 12">
    <name type="scientific">Chrysochromulina tobinii</name>
    <dbReference type="NCBI Taxonomy" id="1460289"/>
    <lineage>
        <taxon>Eukaryota</taxon>
        <taxon>Haptista</taxon>
        <taxon>Haptophyta</taxon>
        <taxon>Prymnesiophyceae</taxon>
        <taxon>Prymnesiales</taxon>
        <taxon>Chrysochromulinaceae</taxon>
        <taxon>Chrysochromulina</taxon>
    </lineage>
</organism>
<dbReference type="Gene3D" id="3.30.200.20">
    <property type="entry name" value="Phosphorylase Kinase, domain 1"/>
    <property type="match status" value="1"/>
</dbReference>
<evidence type="ECO:0000256" key="2">
    <source>
        <dbReference type="ARBA" id="ARBA00022535"/>
    </source>
</evidence>
<dbReference type="OrthoDB" id="63267at2759"/>
<dbReference type="PROSITE" id="PS00107">
    <property type="entry name" value="PROTEIN_KINASE_ATP"/>
    <property type="match status" value="1"/>
</dbReference>
<feature type="binding site" evidence="8">
    <location>
        <position position="606"/>
    </location>
    <ligand>
        <name>ATP</name>
        <dbReference type="ChEBI" id="CHEBI:30616"/>
    </ligand>
</feature>
<evidence type="ECO:0000256" key="1">
    <source>
        <dbReference type="ARBA" id="ARBA00022527"/>
    </source>
</evidence>
<dbReference type="SMART" id="SM00220">
    <property type="entry name" value="S_TKc"/>
    <property type="match status" value="1"/>
</dbReference>
<dbReference type="CDD" id="cd00038">
    <property type="entry name" value="CAP_ED"/>
    <property type="match status" value="4"/>
</dbReference>
<dbReference type="InterPro" id="IPR000719">
    <property type="entry name" value="Prot_kinase_dom"/>
</dbReference>
<feature type="domain" description="Cyclic nucleotide-binding" evidence="10">
    <location>
        <begin position="123"/>
        <end position="223"/>
    </location>
</feature>
<dbReference type="Gene3D" id="1.10.510.10">
    <property type="entry name" value="Transferase(Phosphotransferase) domain 1"/>
    <property type="match status" value="1"/>
</dbReference>
<dbReference type="InterPro" id="IPR018490">
    <property type="entry name" value="cNMP-bd_dom_sf"/>
</dbReference>
<dbReference type="PROSITE" id="PS00108">
    <property type="entry name" value="PROTEIN_KINASE_ST"/>
    <property type="match status" value="1"/>
</dbReference>
<keyword evidence="2" id="KW-0140">cGMP</keyword>
<dbReference type="PRINTS" id="PR00103">
    <property type="entry name" value="CAMPKINASE"/>
</dbReference>
<dbReference type="PROSITE" id="PS00888">
    <property type="entry name" value="CNMP_BINDING_1"/>
    <property type="match status" value="2"/>
</dbReference>
<name>A0A0M0K117_9EUKA</name>
<evidence type="ECO:0000313" key="11">
    <source>
        <dbReference type="EMBL" id="KOO32489.1"/>
    </source>
</evidence>
<dbReference type="SUPFAM" id="SSF56112">
    <property type="entry name" value="Protein kinase-like (PK-like)"/>
    <property type="match status" value="1"/>
</dbReference>
<proteinExistence type="predicted"/>
<gene>
    <name evidence="11" type="ORF">Ctob_004822</name>
</gene>
<feature type="domain" description="Protein kinase" evidence="9">
    <location>
        <begin position="577"/>
        <end position="828"/>
    </location>
</feature>
<evidence type="ECO:0000256" key="7">
    <source>
        <dbReference type="ARBA" id="ARBA00022992"/>
    </source>
</evidence>
<dbReference type="Gene3D" id="2.60.120.10">
    <property type="entry name" value="Jelly Rolls"/>
    <property type="match status" value="4"/>
</dbReference>
<keyword evidence="6 8" id="KW-0067">ATP-binding</keyword>
<dbReference type="PANTHER" id="PTHR24353">
    <property type="entry name" value="CYCLIC NUCLEOTIDE-DEPENDENT PROTEIN KINASE"/>
    <property type="match status" value="1"/>
</dbReference>
<evidence type="ECO:0000256" key="8">
    <source>
        <dbReference type="PROSITE-ProRule" id="PRU10141"/>
    </source>
</evidence>
<dbReference type="GO" id="GO:0005524">
    <property type="term" value="F:ATP binding"/>
    <property type="evidence" value="ECO:0007669"/>
    <property type="project" value="UniProtKB-UniRule"/>
</dbReference>
<dbReference type="Pfam" id="PF00027">
    <property type="entry name" value="cNMP_binding"/>
    <property type="match status" value="4"/>
</dbReference>
<dbReference type="EMBL" id="JWZX01001759">
    <property type="protein sequence ID" value="KOO32489.1"/>
    <property type="molecule type" value="Genomic_DNA"/>
</dbReference>
<keyword evidence="4 8" id="KW-0547">Nucleotide-binding</keyword>
<dbReference type="SMART" id="SM00100">
    <property type="entry name" value="cNMP"/>
    <property type="match status" value="4"/>
</dbReference>
<dbReference type="InterPro" id="IPR011009">
    <property type="entry name" value="Kinase-like_dom_sf"/>
</dbReference>
<dbReference type="InterPro" id="IPR018488">
    <property type="entry name" value="cNMP-bd_CS"/>
</dbReference>
<keyword evidence="12" id="KW-1185">Reference proteome</keyword>
<evidence type="ECO:0000256" key="6">
    <source>
        <dbReference type="ARBA" id="ARBA00022840"/>
    </source>
</evidence>
<comment type="caution">
    <text evidence="11">The sequence shown here is derived from an EMBL/GenBank/DDBJ whole genome shotgun (WGS) entry which is preliminary data.</text>
</comment>
<dbReference type="Proteomes" id="UP000037460">
    <property type="component" value="Unassembled WGS sequence"/>
</dbReference>
<dbReference type="PROSITE" id="PS50011">
    <property type="entry name" value="PROTEIN_KINASE_DOM"/>
    <property type="match status" value="1"/>
</dbReference>
<evidence type="ECO:0000313" key="12">
    <source>
        <dbReference type="Proteomes" id="UP000037460"/>
    </source>
</evidence>
<feature type="domain" description="Cyclic nucleotide-binding" evidence="10">
    <location>
        <begin position="293"/>
        <end position="415"/>
    </location>
</feature>
<dbReference type="GO" id="GO:0030553">
    <property type="term" value="F:cGMP binding"/>
    <property type="evidence" value="ECO:0007669"/>
    <property type="project" value="UniProtKB-KW"/>
</dbReference>
<sequence>MDTDEERRGFVDSMAEVQVKQQEVIMRQGDKGNNFYLIKSGTCDVWMADSAGERRNVRSLTAGSWCGELSLLTGKPRSASIMATSPEVTLLMVNRRAFNAALGDKIVKKRAEWVPFLRLLPIFAELSEDYELGLLADACREVRYAAGATMHEVGTPGDNKFFVVREGTVVAVAGGPAESTKYGRQAYFGHVELLQNSKHQETRRAETAVWCATFRKEDFLKLVPLHAFVREAGQQQLALKAEGAPAGSKMRGRRFGEAAEATTGVLTGKVASGKKKTTEQVARIMGAVSRNVIFSRLNEMQLTMLQEAMMEHTIHPGQNVITQGEKGNHFFIVDSGELDAFVQGEDPDSHPVRVRGFRAGESFGELALMYNCPRTATIQAATPVVLWSLDRVSFRTIVLEANTKKAASYESFLEKVPLLAPLDKDQRNRMVDALEEVTYAQDDAIITEGEEGTHFYVIARGEVVITKAGQGELARRREGDYFGELSLKTGAPTMASVTAAAAGTTVVRMDRGAFQRLLGPLGELLAMRKYTASGAELQQQASDADAESTGSASAGVEMPNEHKYIKAQRPMTLSDFTVTKGTLGEGAFGTVRRCRVRSTGEVFALKQMQKADIVSMGQVEHIMQETQILDRIAHPFVTNKWAGFVTPSNLILIMEFCPGGDLFDQLYKHKRFSVPDTRIYVMLPLEYMHSMGIVHRDLKLENILVAQDGALKLTDFGFAKVIKYRSWTLCGTPEYLAPEIILEKGHSKAVDYWAMGVLFYEMLNGHSPFEAEDHLATYQKILDGTVHYPPEMNIDAADLISKLLQKDISKRYGNLRDGCKDIKEHPFYAKSGFDWTDYAQRGSAFKPPLFDASKYEWLPAERIVTDAKPCKPADSELFTGF</sequence>
<dbReference type="AlphaFoldDB" id="A0A0M0K117"/>
<dbReference type="PROSITE" id="PS00889">
    <property type="entry name" value="CNMP_BINDING_2"/>
    <property type="match status" value="1"/>
</dbReference>
<dbReference type="SUPFAM" id="SSF51206">
    <property type="entry name" value="cAMP-binding domain-like"/>
    <property type="match status" value="4"/>
</dbReference>
<evidence type="ECO:0000259" key="10">
    <source>
        <dbReference type="PROSITE" id="PS50042"/>
    </source>
</evidence>
<feature type="domain" description="Cyclic nucleotide-binding" evidence="10">
    <location>
        <begin position="418"/>
        <end position="524"/>
    </location>
</feature>
<dbReference type="GO" id="GO:0005952">
    <property type="term" value="C:cAMP-dependent protein kinase complex"/>
    <property type="evidence" value="ECO:0007669"/>
    <property type="project" value="TreeGrafter"/>
</dbReference>
<dbReference type="PROSITE" id="PS50042">
    <property type="entry name" value="CNMP_BINDING_3"/>
    <property type="match status" value="4"/>
</dbReference>
<dbReference type="FunFam" id="1.10.510.10:FF:000571">
    <property type="entry name" value="Maternal embryonic leucine zipper kinase"/>
    <property type="match status" value="1"/>
</dbReference>
<keyword evidence="1" id="KW-0723">Serine/threonine-protein kinase</keyword>
<keyword evidence="3" id="KW-0808">Transferase</keyword>
<evidence type="ECO:0000256" key="3">
    <source>
        <dbReference type="ARBA" id="ARBA00022679"/>
    </source>
</evidence>
<accession>A0A0M0K117</accession>
<reference evidence="12" key="1">
    <citation type="journal article" date="2015" name="PLoS Genet.">
        <title>Genome Sequence and Transcriptome Analyses of Chrysochromulina tobin: Metabolic Tools for Enhanced Algal Fitness in the Prominent Order Prymnesiales (Haptophyceae).</title>
        <authorList>
            <person name="Hovde B.T."/>
            <person name="Deodato C.R."/>
            <person name="Hunsperger H.M."/>
            <person name="Ryken S.A."/>
            <person name="Yost W."/>
            <person name="Jha R.K."/>
            <person name="Patterson J."/>
            <person name="Monnat R.J. Jr."/>
            <person name="Barlow S.B."/>
            <person name="Starkenburg S.R."/>
            <person name="Cattolico R.A."/>
        </authorList>
    </citation>
    <scope>NUCLEOTIDE SEQUENCE</scope>
    <source>
        <strain evidence="12">CCMP291</strain>
    </source>
</reference>
<dbReference type="PANTHER" id="PTHR24353:SF139">
    <property type="match status" value="1"/>
</dbReference>
<dbReference type="InterPro" id="IPR008271">
    <property type="entry name" value="Ser/Thr_kinase_AS"/>
</dbReference>
<evidence type="ECO:0000259" key="9">
    <source>
        <dbReference type="PROSITE" id="PS50011"/>
    </source>
</evidence>